<proteinExistence type="predicted"/>
<sequence>MGKDEEFEARISALEGEVAMLRRVEEEIPALRRETVEAVRNASAAQVLAQAADRDAADVRVVLRGQQRLLNALRETQVEQGQQISEQGRQIDSLRSEMRAGFAEVRSELREAFTKVNLGMSQIVALLAAKEREEGAPDSAAE</sequence>
<keyword evidence="1" id="KW-0175">Coiled coil</keyword>
<dbReference type="Proteomes" id="UP000503540">
    <property type="component" value="Chromosome"/>
</dbReference>
<protein>
    <submittedName>
        <fullName evidence="2">Uncharacterized protein</fullName>
    </submittedName>
</protein>
<accession>A0A6G9YDC2</accession>
<organism evidence="2 3">
    <name type="scientific">Nocardia arthritidis</name>
    <dbReference type="NCBI Taxonomy" id="228602"/>
    <lineage>
        <taxon>Bacteria</taxon>
        <taxon>Bacillati</taxon>
        <taxon>Actinomycetota</taxon>
        <taxon>Actinomycetes</taxon>
        <taxon>Mycobacteriales</taxon>
        <taxon>Nocardiaceae</taxon>
        <taxon>Nocardia</taxon>
    </lineage>
</organism>
<dbReference type="EMBL" id="CP046172">
    <property type="protein sequence ID" value="QIS11130.1"/>
    <property type="molecule type" value="Genomic_DNA"/>
</dbReference>
<evidence type="ECO:0000256" key="1">
    <source>
        <dbReference type="SAM" id="Coils"/>
    </source>
</evidence>
<gene>
    <name evidence="2" type="ORF">F5544_16255</name>
</gene>
<name>A0A6G9YDC2_9NOCA</name>
<feature type="coiled-coil region" evidence="1">
    <location>
        <begin position="14"/>
        <end position="41"/>
    </location>
</feature>
<keyword evidence="3" id="KW-1185">Reference proteome</keyword>
<reference evidence="2 3" key="1">
    <citation type="journal article" date="2019" name="ACS Chem. Biol.">
        <title>Identification and Mobilization of a Cryptic Antibiotic Biosynthesis Gene Locus from a Human-Pathogenic Nocardia Isolate.</title>
        <authorList>
            <person name="Herisse M."/>
            <person name="Ishida K."/>
            <person name="Porter J.L."/>
            <person name="Howden B."/>
            <person name="Hertweck C."/>
            <person name="Stinear T.P."/>
            <person name="Pidot S.J."/>
        </authorList>
    </citation>
    <scope>NUCLEOTIDE SEQUENCE [LARGE SCALE GENOMIC DNA]</scope>
    <source>
        <strain evidence="2 3">AUSMDU00012717</strain>
    </source>
</reference>
<dbReference type="AlphaFoldDB" id="A0A6G9YDC2"/>
<dbReference type="KEGG" id="nah:F5544_16255"/>
<evidence type="ECO:0000313" key="3">
    <source>
        <dbReference type="Proteomes" id="UP000503540"/>
    </source>
</evidence>
<evidence type="ECO:0000313" key="2">
    <source>
        <dbReference type="EMBL" id="QIS11130.1"/>
    </source>
</evidence>
<dbReference type="RefSeq" id="WP_167473992.1">
    <property type="nucleotide sequence ID" value="NZ_CP046172.1"/>
</dbReference>